<feature type="domain" description="SH3" evidence="4">
    <location>
        <begin position="175"/>
        <end position="237"/>
    </location>
</feature>
<dbReference type="PANTHER" id="PTHR15706:SF10">
    <property type="entry name" value="NADPH OXIDASE ORGANIZER 1"/>
    <property type="match status" value="1"/>
</dbReference>
<feature type="region of interest" description="Disordered" evidence="3">
    <location>
        <begin position="312"/>
        <end position="331"/>
    </location>
</feature>
<feature type="compositionally biased region" description="Polar residues" evidence="3">
    <location>
        <begin position="485"/>
        <end position="494"/>
    </location>
</feature>
<dbReference type="AlphaFoldDB" id="A0A8C6MML7"/>
<dbReference type="GeneTree" id="ENSGT00940000158812"/>
<dbReference type="Pfam" id="PF00787">
    <property type="entry name" value="PX"/>
    <property type="match status" value="1"/>
</dbReference>
<dbReference type="Pfam" id="PF00018">
    <property type="entry name" value="SH3_1"/>
    <property type="match status" value="1"/>
</dbReference>
<dbReference type="FunFam" id="2.30.30.40:FF:000233">
    <property type="entry name" value="NADPH oxidase organizer 1"/>
    <property type="match status" value="1"/>
</dbReference>
<reference evidence="7" key="1">
    <citation type="submission" date="2014-08" db="EMBL/GenBank/DDBJ databases">
        <authorList>
            <person name="Senf B."/>
            <person name="Petzold A."/>
            <person name="Downie B.R."/>
            <person name="Koch P."/>
            <person name="Platzer M."/>
        </authorList>
    </citation>
    <scope>NUCLEOTIDE SEQUENCE [LARGE SCALE GENOMIC DNA]</scope>
    <source>
        <strain evidence="7">GRZ</strain>
    </source>
</reference>
<dbReference type="GO" id="GO:0005737">
    <property type="term" value="C:cytoplasm"/>
    <property type="evidence" value="ECO:0007669"/>
    <property type="project" value="TreeGrafter"/>
</dbReference>
<evidence type="ECO:0000256" key="3">
    <source>
        <dbReference type="SAM" id="MobiDB-lite"/>
    </source>
</evidence>
<dbReference type="KEGG" id="nfu:107376554"/>
<dbReference type="PROSITE" id="PS50195">
    <property type="entry name" value="PX"/>
    <property type="match status" value="1"/>
</dbReference>
<sequence length="533" mass="59944">MHLQIVSVTVSTSGPVVMETKRYPLSVCLAGVLHKGTSKMYITSVLWSDQTEVVVYRSFLDFKNMHKLLKKVFPSASKLNKSDRILPKFRGIKLKQKKGSNKYLVRLTYLQKYCNELLSCGPRVSQSAELVRFFQAKELELQPEFTKNSIMIMPSDDEIRSNGGHITSGNVTQPFITETYRCVAPYETKDTKNKPLKVAADDKLDVLIKDKGGWWLVETEDKRMAWFPAPYLEKVEDVDEDEMDEIPNRGELYITVKGYKSTKVDEVSVNIGAVVEVLQKSENGWWLVRYNRKTGYIPTMYLKPYRYPHIRMTPQQHSPNSPTSLLIPASNLTHSCSHGNLQRLPPVSSSSFSSDQSDSVRRSRSLNRLSDQPDPQPARRPTPTVIPPKPTPAVRVLPPTITVQVDDEGEDQGSRMQTGGSNGSFEDDSFSDDESGSFYGSSSSFNLSYSYNDDRLRLSRTPPPTANTLLTPTGPSEGKLLPSVSEPNLFNRPTSPKVPPRPRAQEILTRCTTLTRKNLAKTSQSRRPTEVTS</sequence>
<keyword evidence="8" id="KW-1185">Reference proteome</keyword>
<dbReference type="CDD" id="cd12024">
    <property type="entry name" value="SH3_NoxO1_2"/>
    <property type="match status" value="1"/>
</dbReference>
<dbReference type="Proteomes" id="UP000822369">
    <property type="component" value="Chromosome 6"/>
</dbReference>
<reference evidence="6" key="2">
    <citation type="submission" date="2020-03" db="EMBL/GenBank/DDBJ databases">
        <title>Intra-Species Differences in Population Size shape Life History and Genome Evolution.</title>
        <authorList>
            <person name="Willemsen D."/>
            <person name="Cui R."/>
            <person name="Valenzano D.R."/>
        </authorList>
    </citation>
    <scope>NUCLEOTIDE SEQUENCE</scope>
    <source>
        <strain evidence="6">GRZ</strain>
        <tissue evidence="6">Whole</tissue>
    </source>
</reference>
<proteinExistence type="predicted"/>
<dbReference type="InterPro" id="IPR036028">
    <property type="entry name" value="SH3-like_dom_sf"/>
</dbReference>
<dbReference type="GeneID" id="107376554"/>
<feature type="compositionally biased region" description="Acidic residues" evidence="3">
    <location>
        <begin position="425"/>
        <end position="435"/>
    </location>
</feature>
<dbReference type="GO" id="GO:0035091">
    <property type="term" value="F:phosphatidylinositol binding"/>
    <property type="evidence" value="ECO:0007669"/>
    <property type="project" value="InterPro"/>
</dbReference>
<evidence type="ECO:0000256" key="1">
    <source>
        <dbReference type="ARBA" id="ARBA00022443"/>
    </source>
</evidence>
<dbReference type="CTD" id="572245"/>
<dbReference type="OMA" id="GWWLVET"/>
<dbReference type="InterPro" id="IPR001452">
    <property type="entry name" value="SH3_domain"/>
</dbReference>
<keyword evidence="1 2" id="KW-0728">SH3 domain</keyword>
<dbReference type="GO" id="GO:0042554">
    <property type="term" value="P:superoxide anion generation"/>
    <property type="evidence" value="ECO:0007669"/>
    <property type="project" value="TreeGrafter"/>
</dbReference>
<feature type="domain" description="SH3" evidence="4">
    <location>
        <begin position="248"/>
        <end position="307"/>
    </location>
</feature>
<feature type="region of interest" description="Disordered" evidence="3">
    <location>
        <begin position="337"/>
        <end position="444"/>
    </location>
</feature>
<dbReference type="SUPFAM" id="SSF50044">
    <property type="entry name" value="SH3-domain"/>
    <property type="match status" value="2"/>
</dbReference>
<feature type="domain" description="PX" evidence="5">
    <location>
        <begin position="1"/>
        <end position="141"/>
    </location>
</feature>
<protein>
    <submittedName>
        <fullName evidence="6 7">NADPH oxidase organizer 1</fullName>
    </submittedName>
</protein>
<accession>A0A8C6MML7</accession>
<dbReference type="RefSeq" id="XP_015801187.3">
    <property type="nucleotide sequence ID" value="XM_015945701.3"/>
</dbReference>
<name>A0A8C6MML7_NOTFU</name>
<dbReference type="OrthoDB" id="10255964at2759"/>
<feature type="compositionally biased region" description="Polar residues" evidence="3">
    <location>
        <begin position="313"/>
        <end position="331"/>
    </location>
</feature>
<evidence type="ECO:0000259" key="5">
    <source>
        <dbReference type="PROSITE" id="PS50195"/>
    </source>
</evidence>
<organism evidence="7 8">
    <name type="scientific">Nothobranchius furzeri</name>
    <name type="common">Turquoise killifish</name>
    <dbReference type="NCBI Taxonomy" id="105023"/>
    <lineage>
        <taxon>Eukaryota</taxon>
        <taxon>Metazoa</taxon>
        <taxon>Chordata</taxon>
        <taxon>Craniata</taxon>
        <taxon>Vertebrata</taxon>
        <taxon>Euteleostomi</taxon>
        <taxon>Actinopterygii</taxon>
        <taxon>Neopterygii</taxon>
        <taxon>Teleostei</taxon>
        <taxon>Neoteleostei</taxon>
        <taxon>Acanthomorphata</taxon>
        <taxon>Ovalentaria</taxon>
        <taxon>Atherinomorphae</taxon>
        <taxon>Cyprinodontiformes</taxon>
        <taxon>Nothobranchiidae</taxon>
        <taxon>Nothobranchius</taxon>
    </lineage>
</organism>
<evidence type="ECO:0000313" key="6">
    <source>
        <dbReference type="EMBL" id="KAF7221042.1"/>
    </source>
</evidence>
<feature type="compositionally biased region" description="Pro residues" evidence="3">
    <location>
        <begin position="374"/>
        <end position="391"/>
    </location>
</feature>
<feature type="region of interest" description="Disordered" evidence="3">
    <location>
        <begin position="484"/>
        <end position="504"/>
    </location>
</feature>
<reference evidence="7" key="3">
    <citation type="submission" date="2025-05" db="UniProtKB">
        <authorList>
            <consortium name="Ensembl"/>
        </authorList>
    </citation>
    <scope>IDENTIFICATION</scope>
</reference>
<evidence type="ECO:0000259" key="4">
    <source>
        <dbReference type="PROSITE" id="PS50002"/>
    </source>
</evidence>
<feature type="compositionally biased region" description="Low complexity" evidence="3">
    <location>
        <begin position="342"/>
        <end position="357"/>
    </location>
</feature>
<dbReference type="GO" id="GO:0016176">
    <property type="term" value="F:superoxide-generating NADPH oxidase activator activity"/>
    <property type="evidence" value="ECO:0007669"/>
    <property type="project" value="TreeGrafter"/>
</dbReference>
<dbReference type="Gene3D" id="2.30.30.40">
    <property type="entry name" value="SH3 Domains"/>
    <property type="match status" value="2"/>
</dbReference>
<dbReference type="PANTHER" id="PTHR15706">
    <property type="entry name" value="SH3 MULTIPLE DOMAIN"/>
    <property type="match status" value="1"/>
</dbReference>
<gene>
    <name evidence="7" type="primary">noxo1a</name>
    <name evidence="6" type="synonym">noxo1</name>
    <name evidence="6" type="ORF">G4P62_003493</name>
</gene>
<dbReference type="Proteomes" id="UP000694548">
    <property type="component" value="Chromosome sgr03"/>
</dbReference>
<dbReference type="InterPro" id="IPR036871">
    <property type="entry name" value="PX_dom_sf"/>
</dbReference>
<dbReference type="InterPro" id="IPR001683">
    <property type="entry name" value="PX_dom"/>
</dbReference>
<dbReference type="Ensembl" id="ENSNFUT00015037393.1">
    <property type="protein sequence ID" value="ENSNFUP00015035811.1"/>
    <property type="gene ID" value="ENSNFUG00015017366.1"/>
</dbReference>
<dbReference type="SUPFAM" id="SSF64268">
    <property type="entry name" value="PX domain"/>
    <property type="match status" value="1"/>
</dbReference>
<dbReference type="SMART" id="SM00326">
    <property type="entry name" value="SH3"/>
    <property type="match status" value="2"/>
</dbReference>
<dbReference type="FunFam" id="2.30.30.40:FF:000219">
    <property type="entry name" value="NADPH oxidase organizer 1"/>
    <property type="match status" value="1"/>
</dbReference>
<dbReference type="InterPro" id="IPR035758">
    <property type="entry name" value="NoxO1_SH3_2"/>
</dbReference>
<dbReference type="PROSITE" id="PS50002">
    <property type="entry name" value="SH3"/>
    <property type="match status" value="2"/>
</dbReference>
<evidence type="ECO:0000256" key="2">
    <source>
        <dbReference type="PROSITE-ProRule" id="PRU00192"/>
    </source>
</evidence>
<evidence type="ECO:0000313" key="7">
    <source>
        <dbReference type="Ensembl" id="ENSNFUP00015035811.1"/>
    </source>
</evidence>
<evidence type="ECO:0000313" key="8">
    <source>
        <dbReference type="Proteomes" id="UP000694548"/>
    </source>
</evidence>
<dbReference type="InterPro" id="IPR051228">
    <property type="entry name" value="NADPH_Oxidase/PX-Domain"/>
</dbReference>
<dbReference type="EMBL" id="JAAVVJ010000006">
    <property type="protein sequence ID" value="KAF7221042.1"/>
    <property type="molecule type" value="Genomic_DNA"/>
</dbReference>
<dbReference type="Gene3D" id="3.30.1520.10">
    <property type="entry name" value="Phox-like domain"/>
    <property type="match status" value="1"/>
</dbReference>